<evidence type="ECO:0000313" key="2">
    <source>
        <dbReference type="EMBL" id="KER21882.1"/>
    </source>
</evidence>
<feature type="non-terminal residue" evidence="2">
    <location>
        <position position="1"/>
    </location>
</feature>
<dbReference type="OrthoDB" id="6282232at2759"/>
<dbReference type="Proteomes" id="UP000054324">
    <property type="component" value="Unassembled WGS sequence"/>
</dbReference>
<dbReference type="EMBL" id="KL596934">
    <property type="protein sequence ID" value="KER21882.1"/>
    <property type="molecule type" value="Genomic_DNA"/>
</dbReference>
<name>A0A074Z8H9_OPIVI</name>
<dbReference type="AlphaFoldDB" id="A0A074Z8H9"/>
<keyword evidence="3" id="KW-1185">Reference proteome</keyword>
<reference evidence="2 3" key="1">
    <citation type="submission" date="2013-11" db="EMBL/GenBank/DDBJ databases">
        <title>Opisthorchis viverrini - life in the bile duct.</title>
        <authorList>
            <person name="Young N.D."/>
            <person name="Nagarajan N."/>
            <person name="Lin S.J."/>
            <person name="Korhonen P.K."/>
            <person name="Jex A.R."/>
            <person name="Hall R.S."/>
            <person name="Safavi-Hemami H."/>
            <person name="Kaewkong W."/>
            <person name="Bertrand D."/>
            <person name="Gao S."/>
            <person name="Seet Q."/>
            <person name="Wongkham S."/>
            <person name="Teh B.T."/>
            <person name="Wongkham C."/>
            <person name="Intapan P.M."/>
            <person name="Maleewong W."/>
            <person name="Yang X."/>
            <person name="Hu M."/>
            <person name="Wang Z."/>
            <person name="Hofmann A."/>
            <person name="Sternberg P.W."/>
            <person name="Tan P."/>
            <person name="Wang J."/>
            <person name="Gasser R.B."/>
        </authorList>
    </citation>
    <scope>NUCLEOTIDE SEQUENCE [LARGE SCALE GENOMIC DNA]</scope>
</reference>
<sequence>LNAEDEIIVIKETTHKVAENPLTAHDRFRPSSSGSSGRRSPRDSVNLVFYLNPNWTVFEKYTHLQINLMAQWWEREFTDRGSNPISAPRPPLSRLVQPGNIPALVQPSSGMAVRHLKGETAERFTHSFIWYVGETFLATTYTWLSGRSANSLTVVQTRSLPLVLPCLGLCNLAISQPSCNLRVAWQLGTLRVRQRNDLLIHLFGMWGRRFSQPLTLGTIFEISQCIFVKETTHKVAENSSTARDRCHRTPKRAKPVVGCRRVFSNLVGCFLYEKNNRYSTLLWNVATYTQIAHLAACSIAKQKLKTTLASAHSVSACVAREQNCPAVAPFRCLTVMPPKGCTRAGILPGCPSLGRRSREAEVKFEPRTFRSVNSRSNHLGYLTPQRGTWLIQQIRQCNTSV</sequence>
<feature type="region of interest" description="Disordered" evidence="1">
    <location>
        <begin position="20"/>
        <end position="41"/>
    </location>
</feature>
<dbReference type="KEGG" id="ovi:T265_14990"/>
<dbReference type="RefSeq" id="XP_009174363.1">
    <property type="nucleotide sequence ID" value="XM_009176099.1"/>
</dbReference>
<accession>A0A074Z8H9</accession>
<evidence type="ECO:0000256" key="1">
    <source>
        <dbReference type="SAM" id="MobiDB-lite"/>
    </source>
</evidence>
<evidence type="ECO:0000313" key="3">
    <source>
        <dbReference type="Proteomes" id="UP000054324"/>
    </source>
</evidence>
<gene>
    <name evidence="2" type="ORF">T265_14990</name>
</gene>
<dbReference type="CTD" id="20329156"/>
<dbReference type="GeneID" id="20329156"/>
<protein>
    <submittedName>
        <fullName evidence="2">Uncharacterized protein</fullName>
    </submittedName>
</protein>
<proteinExistence type="predicted"/>
<feature type="compositionally biased region" description="Basic and acidic residues" evidence="1">
    <location>
        <begin position="20"/>
        <end position="29"/>
    </location>
</feature>
<organism evidence="2 3">
    <name type="scientific">Opisthorchis viverrini</name>
    <name type="common">Southeast Asian liver fluke</name>
    <dbReference type="NCBI Taxonomy" id="6198"/>
    <lineage>
        <taxon>Eukaryota</taxon>
        <taxon>Metazoa</taxon>
        <taxon>Spiralia</taxon>
        <taxon>Lophotrochozoa</taxon>
        <taxon>Platyhelminthes</taxon>
        <taxon>Trematoda</taxon>
        <taxon>Digenea</taxon>
        <taxon>Opisthorchiida</taxon>
        <taxon>Opisthorchiata</taxon>
        <taxon>Opisthorchiidae</taxon>
        <taxon>Opisthorchis</taxon>
    </lineage>
</organism>